<sequence length="80" mass="9008">MSLLFLRDILHSDSTRYLVMNFSGEGCFGKVAKCLDLVTAKMAAVKILKIDEEHFIQRLSLLPLCLRGFPPGCLGFFPHH</sequence>
<evidence type="ECO:0000313" key="3">
    <source>
        <dbReference type="Proteomes" id="UP000265040"/>
    </source>
</evidence>
<accession>A0AAQ6ICB9</accession>
<dbReference type="SUPFAM" id="SSF56112">
    <property type="entry name" value="Protein kinase-like (PK-like)"/>
    <property type="match status" value="1"/>
</dbReference>
<reference evidence="2" key="3">
    <citation type="submission" date="2025-09" db="UniProtKB">
        <authorList>
            <consortium name="Ensembl"/>
        </authorList>
    </citation>
    <scope>IDENTIFICATION</scope>
</reference>
<proteinExistence type="predicted"/>
<evidence type="ECO:0000259" key="1">
    <source>
        <dbReference type="PROSITE" id="PS50011"/>
    </source>
</evidence>
<dbReference type="Ensembl" id="ENSATET00000076952.1">
    <property type="protein sequence ID" value="ENSATEP00000072694.1"/>
    <property type="gene ID" value="ENSATEG00000030333.1"/>
</dbReference>
<dbReference type="InterPro" id="IPR011009">
    <property type="entry name" value="Kinase-like_dom_sf"/>
</dbReference>
<dbReference type="Proteomes" id="UP000265040">
    <property type="component" value="Chromosome 11"/>
</dbReference>
<dbReference type="GeneTree" id="ENSGT01130000279144"/>
<keyword evidence="3" id="KW-1185">Reference proteome</keyword>
<protein>
    <recommendedName>
        <fullName evidence="1">Protein kinase domain-containing protein</fullName>
    </recommendedName>
</protein>
<dbReference type="GO" id="GO:0004672">
    <property type="term" value="F:protein kinase activity"/>
    <property type="evidence" value="ECO:0007669"/>
    <property type="project" value="InterPro"/>
</dbReference>
<dbReference type="Gene3D" id="3.30.200.20">
    <property type="entry name" value="Phosphorylase Kinase, domain 1"/>
    <property type="match status" value="1"/>
</dbReference>
<reference evidence="2 3" key="1">
    <citation type="submission" date="2021-04" db="EMBL/GenBank/DDBJ databases">
        <authorList>
            <consortium name="Wellcome Sanger Institute Data Sharing"/>
        </authorList>
    </citation>
    <scope>NUCLEOTIDE SEQUENCE [LARGE SCALE GENOMIC DNA]</scope>
</reference>
<dbReference type="PROSITE" id="PS50011">
    <property type="entry name" value="PROTEIN_KINASE_DOM"/>
    <property type="match status" value="1"/>
</dbReference>
<name>A0AAQ6ICB9_ANATE</name>
<dbReference type="AlphaFoldDB" id="A0AAQ6ICB9"/>
<feature type="domain" description="Protein kinase" evidence="1">
    <location>
        <begin position="17"/>
        <end position="80"/>
    </location>
</feature>
<evidence type="ECO:0000313" key="2">
    <source>
        <dbReference type="Ensembl" id="ENSATEP00000072694.1"/>
    </source>
</evidence>
<dbReference type="InterPro" id="IPR000719">
    <property type="entry name" value="Prot_kinase_dom"/>
</dbReference>
<dbReference type="GO" id="GO:0005524">
    <property type="term" value="F:ATP binding"/>
    <property type="evidence" value="ECO:0007669"/>
    <property type="project" value="InterPro"/>
</dbReference>
<reference evidence="2" key="2">
    <citation type="submission" date="2025-08" db="UniProtKB">
        <authorList>
            <consortium name="Ensembl"/>
        </authorList>
    </citation>
    <scope>IDENTIFICATION</scope>
</reference>
<organism evidence="2 3">
    <name type="scientific">Anabas testudineus</name>
    <name type="common">Climbing perch</name>
    <name type="synonym">Anthias testudineus</name>
    <dbReference type="NCBI Taxonomy" id="64144"/>
    <lineage>
        <taxon>Eukaryota</taxon>
        <taxon>Metazoa</taxon>
        <taxon>Chordata</taxon>
        <taxon>Craniata</taxon>
        <taxon>Vertebrata</taxon>
        <taxon>Euteleostomi</taxon>
        <taxon>Actinopterygii</taxon>
        <taxon>Neopterygii</taxon>
        <taxon>Teleostei</taxon>
        <taxon>Neoteleostei</taxon>
        <taxon>Acanthomorphata</taxon>
        <taxon>Anabantaria</taxon>
        <taxon>Anabantiformes</taxon>
        <taxon>Anabantoidei</taxon>
        <taxon>Anabantidae</taxon>
        <taxon>Anabas</taxon>
    </lineage>
</organism>